<dbReference type="AlphaFoldDB" id="A0A0G9MS40"/>
<dbReference type="Gene3D" id="2.40.170.20">
    <property type="entry name" value="TonB-dependent receptor, beta-barrel domain"/>
    <property type="match status" value="1"/>
</dbReference>
<reference evidence="16 17" key="1">
    <citation type="submission" date="2015-04" db="EMBL/GenBank/DDBJ databases">
        <title>The draft genome sequence of Erythrobacr gangjinensis K7-2.</title>
        <authorList>
            <person name="Zhuang L."/>
            <person name="Liu Y."/>
            <person name="Shao Z."/>
        </authorList>
    </citation>
    <scope>NUCLEOTIDE SEQUENCE [LARGE SCALE GENOMIC DNA]</scope>
    <source>
        <strain evidence="16 17">K7-2</strain>
    </source>
</reference>
<evidence type="ECO:0000256" key="7">
    <source>
        <dbReference type="ARBA" id="ARBA00023077"/>
    </source>
</evidence>
<keyword evidence="2 10" id="KW-0813">Transport</keyword>
<dbReference type="InterPro" id="IPR039426">
    <property type="entry name" value="TonB-dep_rcpt-like"/>
</dbReference>
<evidence type="ECO:0000256" key="5">
    <source>
        <dbReference type="ARBA" id="ARBA00022729"/>
    </source>
</evidence>
<comment type="subcellular location">
    <subcellularLocation>
        <location evidence="1 10">Cell outer membrane</location>
        <topology evidence="1 10">Multi-pass membrane protein</topology>
    </subcellularLocation>
</comment>
<dbReference type="PATRIC" id="fig|502682.8.peg.113"/>
<dbReference type="InterPro" id="IPR000531">
    <property type="entry name" value="Beta-barrel_TonB"/>
</dbReference>
<evidence type="ECO:0000259" key="15">
    <source>
        <dbReference type="Pfam" id="PF07715"/>
    </source>
</evidence>
<evidence type="ECO:0000256" key="11">
    <source>
        <dbReference type="PROSITE-ProRule" id="PRU10143"/>
    </source>
</evidence>
<keyword evidence="4 10" id="KW-0812">Transmembrane</keyword>
<dbReference type="CDD" id="cd01347">
    <property type="entry name" value="ligand_gated_channel"/>
    <property type="match status" value="1"/>
</dbReference>
<proteinExistence type="inferred from homology"/>
<dbReference type="Gene3D" id="2.170.130.10">
    <property type="entry name" value="TonB-dependent receptor, plug domain"/>
    <property type="match status" value="1"/>
</dbReference>
<evidence type="ECO:0000256" key="2">
    <source>
        <dbReference type="ARBA" id="ARBA00022448"/>
    </source>
</evidence>
<gene>
    <name evidence="16" type="ORF">AAW01_00545</name>
</gene>
<keyword evidence="6" id="KW-0406">Ion transport</keyword>
<dbReference type="InterPro" id="IPR036942">
    <property type="entry name" value="Beta-barrel_TonB_sf"/>
</dbReference>
<keyword evidence="9 10" id="KW-0998">Cell outer membrane</keyword>
<evidence type="ECO:0000313" key="16">
    <source>
        <dbReference type="EMBL" id="KLE33571.1"/>
    </source>
</evidence>
<evidence type="ECO:0000259" key="14">
    <source>
        <dbReference type="Pfam" id="PF00593"/>
    </source>
</evidence>
<organism evidence="16 17">
    <name type="scientific">Aurantiacibacter gangjinensis</name>
    <dbReference type="NCBI Taxonomy" id="502682"/>
    <lineage>
        <taxon>Bacteria</taxon>
        <taxon>Pseudomonadati</taxon>
        <taxon>Pseudomonadota</taxon>
        <taxon>Alphaproteobacteria</taxon>
        <taxon>Sphingomonadales</taxon>
        <taxon>Erythrobacteraceae</taxon>
        <taxon>Aurantiacibacter</taxon>
    </lineage>
</organism>
<dbReference type="STRING" id="502682.BMF35_a1535"/>
<keyword evidence="7 11" id="KW-0798">TonB box</keyword>
<dbReference type="GO" id="GO:0006811">
    <property type="term" value="P:monoatomic ion transport"/>
    <property type="evidence" value="ECO:0007669"/>
    <property type="project" value="UniProtKB-KW"/>
</dbReference>
<dbReference type="Pfam" id="PF07715">
    <property type="entry name" value="Plug"/>
    <property type="match status" value="1"/>
</dbReference>
<keyword evidence="5 13" id="KW-0732">Signal</keyword>
<evidence type="ECO:0000256" key="8">
    <source>
        <dbReference type="ARBA" id="ARBA00023136"/>
    </source>
</evidence>
<evidence type="ECO:0000256" key="3">
    <source>
        <dbReference type="ARBA" id="ARBA00022452"/>
    </source>
</evidence>
<dbReference type="InterPro" id="IPR037066">
    <property type="entry name" value="Plug_dom_sf"/>
</dbReference>
<keyword evidence="17" id="KW-1185">Reference proteome</keyword>
<feature type="domain" description="TonB-dependent receptor-like beta-barrel" evidence="14">
    <location>
        <begin position="230"/>
        <end position="587"/>
    </location>
</feature>
<dbReference type="GO" id="GO:0009279">
    <property type="term" value="C:cell outer membrane"/>
    <property type="evidence" value="ECO:0007669"/>
    <property type="project" value="UniProtKB-SubCell"/>
</dbReference>
<dbReference type="GO" id="GO:0015889">
    <property type="term" value="P:cobalamin transport"/>
    <property type="evidence" value="ECO:0007669"/>
    <property type="project" value="TreeGrafter"/>
</dbReference>
<comment type="similarity">
    <text evidence="10 12">Belongs to the TonB-dependent receptor family.</text>
</comment>
<feature type="signal peptide" evidence="13">
    <location>
        <begin position="1"/>
        <end position="16"/>
    </location>
</feature>
<dbReference type="Proteomes" id="UP000053070">
    <property type="component" value="Unassembled WGS sequence"/>
</dbReference>
<keyword evidence="8 10" id="KW-0472">Membrane</keyword>
<evidence type="ECO:0000256" key="1">
    <source>
        <dbReference type="ARBA" id="ARBA00004571"/>
    </source>
</evidence>
<feature type="chain" id="PRO_5002579363" evidence="13">
    <location>
        <begin position="17"/>
        <end position="613"/>
    </location>
</feature>
<dbReference type="PROSITE" id="PS00430">
    <property type="entry name" value="TONB_DEPENDENT_REC_1"/>
    <property type="match status" value="1"/>
</dbReference>
<evidence type="ECO:0000256" key="10">
    <source>
        <dbReference type="PROSITE-ProRule" id="PRU01360"/>
    </source>
</evidence>
<evidence type="ECO:0000256" key="13">
    <source>
        <dbReference type="SAM" id="SignalP"/>
    </source>
</evidence>
<dbReference type="InterPro" id="IPR012910">
    <property type="entry name" value="Plug_dom"/>
</dbReference>
<evidence type="ECO:0000256" key="9">
    <source>
        <dbReference type="ARBA" id="ARBA00023237"/>
    </source>
</evidence>
<keyword evidence="16" id="KW-0675">Receptor</keyword>
<dbReference type="PANTHER" id="PTHR30069">
    <property type="entry name" value="TONB-DEPENDENT OUTER MEMBRANE RECEPTOR"/>
    <property type="match status" value="1"/>
</dbReference>
<protein>
    <submittedName>
        <fullName evidence="16">TonB-dependent receptor</fullName>
    </submittedName>
</protein>
<dbReference type="PANTHER" id="PTHR30069:SF53">
    <property type="entry name" value="COLICIN I RECEPTOR-RELATED"/>
    <property type="match status" value="1"/>
</dbReference>
<dbReference type="InterPro" id="IPR010916">
    <property type="entry name" value="TonB_box_CS"/>
</dbReference>
<name>A0A0G9MS40_9SPHN</name>
<evidence type="ECO:0000256" key="12">
    <source>
        <dbReference type="RuleBase" id="RU003357"/>
    </source>
</evidence>
<evidence type="ECO:0000256" key="4">
    <source>
        <dbReference type="ARBA" id="ARBA00022692"/>
    </source>
</evidence>
<dbReference type="PROSITE" id="PS52016">
    <property type="entry name" value="TONB_DEPENDENT_REC_3"/>
    <property type="match status" value="1"/>
</dbReference>
<evidence type="ECO:0000256" key="6">
    <source>
        <dbReference type="ARBA" id="ARBA00023065"/>
    </source>
</evidence>
<accession>A0A0G9MS40</accession>
<dbReference type="EMBL" id="LBHC01000001">
    <property type="protein sequence ID" value="KLE33571.1"/>
    <property type="molecule type" value="Genomic_DNA"/>
</dbReference>
<sequence>MISGVSLLAIALPAAAQDGEDTITVTATGTRGNVDATGQAVTVIVAEEIDAMQGADLTRVLERAPGVSATRTGGVGAQTAVRIRGAVGEQTLAILDGVRVADPAAPSGGFDFGNLLSTDLSKIEILRGSNSTIWGSDAIGGVIVATSRFADGLSASAEYGARDTVNARLAASLADADTGFLGLSGTWFNTDGFSSAASGSEADGFEQWAINGAARYYIDGRSEVFVRSRYAEGDLDIDGFPAPSFTLADTLDTQETRQWTGSAGGTYDSGPLFLSAAYSFADTERDNLDGSGVTTFASEGRSDRIALRGEWRPFGPTLVHFGGEHEWTSYETLFDAGESTRIAGAYLQGGVEWRGIAAHIGGRVDDHADFGTEVSFGADASYDLTADLRLRASIGEGFKAPSLFQLHSDFGNLLLEPEQSTSFDLGLSYGERAMRDSGVYAEATVYRRDTDNLIDFVSCFGVSGGICTDRPDGTYDNVSRARAQGVEAEIWGSPGEGVTLGAVYTFTDAESRDTGLQLARRPKHSALFTAEFAALERGSLGIDVRVVGASFDDALNTVRLDPYEIVTLRGALTVTDTVEVFGRVENLFDADYQTVAGYGTAGVSAHIGARLAL</sequence>
<dbReference type="SUPFAM" id="SSF56935">
    <property type="entry name" value="Porins"/>
    <property type="match status" value="1"/>
</dbReference>
<keyword evidence="3 10" id="KW-1134">Transmembrane beta strand</keyword>
<comment type="caution">
    <text evidence="16">The sequence shown here is derived from an EMBL/GenBank/DDBJ whole genome shotgun (WGS) entry which is preliminary data.</text>
</comment>
<feature type="short sequence motif" description="TonB box" evidence="11">
    <location>
        <begin position="22"/>
        <end position="28"/>
    </location>
</feature>
<evidence type="ECO:0000313" key="17">
    <source>
        <dbReference type="Proteomes" id="UP000053070"/>
    </source>
</evidence>
<dbReference type="Pfam" id="PF00593">
    <property type="entry name" value="TonB_dep_Rec_b-barrel"/>
    <property type="match status" value="1"/>
</dbReference>
<feature type="domain" description="TonB-dependent receptor plug" evidence="15">
    <location>
        <begin position="36"/>
        <end position="142"/>
    </location>
</feature>